<comment type="function">
    <text evidence="3">Flagellin is the subunit protein which polymerizes to form the filaments of bacterial flagella.</text>
</comment>
<evidence type="ECO:0000256" key="1">
    <source>
        <dbReference type="ARBA" id="ARBA00005709"/>
    </source>
</evidence>
<dbReference type="InterPro" id="IPR046358">
    <property type="entry name" value="Flagellin_C"/>
</dbReference>
<dbReference type="InterPro" id="IPR001492">
    <property type="entry name" value="Flagellin"/>
</dbReference>
<comment type="caution">
    <text evidence="6">The sequence shown here is derived from an EMBL/GenBank/DDBJ whole genome shotgun (WGS) entry which is preliminary data.</text>
</comment>
<keyword evidence="7" id="KW-1185">Reference proteome</keyword>
<evidence type="ECO:0000256" key="2">
    <source>
        <dbReference type="ARBA" id="ARBA00023143"/>
    </source>
</evidence>
<feature type="domain" description="Flagellin N-terminal" evidence="4">
    <location>
        <begin position="2"/>
        <end position="117"/>
    </location>
</feature>
<feature type="domain" description="Flagellin C-terminal" evidence="5">
    <location>
        <begin position="285"/>
        <end position="368"/>
    </location>
</feature>
<dbReference type="SUPFAM" id="SSF64518">
    <property type="entry name" value="Phase 1 flagellin"/>
    <property type="match status" value="1"/>
</dbReference>
<dbReference type="EMBL" id="BSNI01000002">
    <property type="protein sequence ID" value="GLQ18848.1"/>
    <property type="molecule type" value="Genomic_DNA"/>
</dbReference>
<reference evidence="6" key="1">
    <citation type="journal article" date="2014" name="Int. J. Syst. Evol. Microbiol.">
        <title>Complete genome of a new Firmicutes species belonging to the dominant human colonic microbiota ('Ruminococcus bicirculans') reveals two chromosomes and a selective capacity to utilize plant glucans.</title>
        <authorList>
            <consortium name="NISC Comparative Sequencing Program"/>
            <person name="Wegmann U."/>
            <person name="Louis P."/>
            <person name="Goesmann A."/>
            <person name="Henrissat B."/>
            <person name="Duncan S.H."/>
            <person name="Flint H.J."/>
        </authorList>
    </citation>
    <scope>NUCLEOTIDE SEQUENCE</scope>
    <source>
        <strain evidence="6">NBRC 107169</strain>
    </source>
</reference>
<dbReference type="InterPro" id="IPR001029">
    <property type="entry name" value="Flagellin_N"/>
</dbReference>
<dbReference type="Pfam" id="PF00700">
    <property type="entry name" value="Flagellin_C"/>
    <property type="match status" value="1"/>
</dbReference>
<proteinExistence type="inferred from homology"/>
<evidence type="ECO:0000256" key="3">
    <source>
        <dbReference type="RuleBase" id="RU362073"/>
    </source>
</evidence>
<dbReference type="PANTHER" id="PTHR42792">
    <property type="entry name" value="FLAGELLIN"/>
    <property type="match status" value="1"/>
</dbReference>
<dbReference type="Proteomes" id="UP001161405">
    <property type="component" value="Unassembled WGS sequence"/>
</dbReference>
<dbReference type="Pfam" id="PF00669">
    <property type="entry name" value="Flagellin_N"/>
    <property type="match status" value="1"/>
</dbReference>
<gene>
    <name evidence="6" type="ORF">GCM10007879_30970</name>
</gene>
<protein>
    <recommendedName>
        <fullName evidence="3">Flagellin</fullName>
    </recommendedName>
</protein>
<comment type="similarity">
    <text evidence="1 3">Belongs to the bacterial flagellin family.</text>
</comment>
<accession>A0ABQ5UWB5</accession>
<reference evidence="6" key="2">
    <citation type="submission" date="2023-01" db="EMBL/GenBank/DDBJ databases">
        <title>Draft genome sequence of Maritalea porphyrae strain NBRC 107169.</title>
        <authorList>
            <person name="Sun Q."/>
            <person name="Mori K."/>
        </authorList>
    </citation>
    <scope>NUCLEOTIDE SEQUENCE</scope>
    <source>
        <strain evidence="6">NBRC 107169</strain>
    </source>
</reference>
<organism evidence="6 7">
    <name type="scientific">Maritalea porphyrae</name>
    <dbReference type="NCBI Taxonomy" id="880732"/>
    <lineage>
        <taxon>Bacteria</taxon>
        <taxon>Pseudomonadati</taxon>
        <taxon>Pseudomonadota</taxon>
        <taxon>Alphaproteobacteria</taxon>
        <taxon>Hyphomicrobiales</taxon>
        <taxon>Devosiaceae</taxon>
        <taxon>Maritalea</taxon>
    </lineage>
</organism>
<keyword evidence="3" id="KW-0964">Secreted</keyword>
<name>A0ABQ5UWB5_9HYPH</name>
<evidence type="ECO:0000313" key="6">
    <source>
        <dbReference type="EMBL" id="GLQ18848.1"/>
    </source>
</evidence>
<keyword evidence="2 3" id="KW-0975">Bacterial flagellum</keyword>
<evidence type="ECO:0000313" key="7">
    <source>
        <dbReference type="Proteomes" id="UP001161405"/>
    </source>
</evidence>
<evidence type="ECO:0000259" key="5">
    <source>
        <dbReference type="Pfam" id="PF00700"/>
    </source>
</evidence>
<dbReference type="Gene3D" id="1.20.1330.10">
    <property type="entry name" value="f41 fragment of flagellin, N-terminal domain"/>
    <property type="match status" value="1"/>
</dbReference>
<evidence type="ECO:0000259" key="4">
    <source>
        <dbReference type="Pfam" id="PF00669"/>
    </source>
</evidence>
<sequence length="368" mass="38237">MMSKTQNILATGLKVNSALDNPSSFFTASSLNQRSSDLRGLLDDMGQSVQTLKAADEGIQAITKLVEAAKGKANQALQSSDTTDRARYATEYNELLGQIEALASDADYKGKNLLAGAGNDLAVIFNELGDSKLNVTAVDYTDISDSGSLGLARQAAPVSGTSASVTISGAELHAATAWADDDALTIQTASGDTLSNSIPLSQGASENGTAMLTANAINSAGIDGLSATWNMGAQSVTITYDHDDIIIDDNDLSGGNLATKTTSNYVAATAGSFATDQLINETLGQLNDALSALRSQASTFGTNLTVVENRQSFTNSLINTLEEGAGKLTLADTNKEGANLLALQTRQQLSSTSLSFASQADQNVLRLF</sequence>
<dbReference type="PANTHER" id="PTHR42792:SF2">
    <property type="entry name" value="FLAGELLIN"/>
    <property type="match status" value="1"/>
</dbReference>
<comment type="subcellular location">
    <subcellularLocation>
        <location evidence="3">Secreted</location>
    </subcellularLocation>
    <subcellularLocation>
        <location evidence="3">Bacterial flagellum</location>
    </subcellularLocation>
</comment>